<dbReference type="OrthoDB" id="9929167at2759"/>
<evidence type="ECO:0000256" key="3">
    <source>
        <dbReference type="ARBA" id="ARBA00022729"/>
    </source>
</evidence>
<keyword evidence="4" id="KW-0325">Glycoprotein</keyword>
<dbReference type="SMART" id="SM00408">
    <property type="entry name" value="IGc2"/>
    <property type="match status" value="1"/>
</dbReference>
<dbReference type="InterPro" id="IPR000884">
    <property type="entry name" value="TSP1_rpt"/>
</dbReference>
<protein>
    <submittedName>
        <fullName evidence="6">Cartilage intermediate layer protein 1</fullName>
    </submittedName>
</protein>
<accession>A0A8J4UDR0</accession>
<dbReference type="SUPFAM" id="SSF49464">
    <property type="entry name" value="Carboxypeptidase regulatory domain-like"/>
    <property type="match status" value="1"/>
</dbReference>
<evidence type="ECO:0000256" key="2">
    <source>
        <dbReference type="ARBA" id="ARBA00022525"/>
    </source>
</evidence>
<evidence type="ECO:0000313" key="7">
    <source>
        <dbReference type="Proteomes" id="UP000727407"/>
    </source>
</evidence>
<dbReference type="InterPro" id="IPR025155">
    <property type="entry name" value="WxxW_domain"/>
</dbReference>
<comment type="subcellular location">
    <subcellularLocation>
        <location evidence="1">Secreted</location>
    </subcellularLocation>
</comment>
<dbReference type="InterPro" id="IPR013783">
    <property type="entry name" value="Ig-like_fold"/>
</dbReference>
<dbReference type="SMART" id="SM00209">
    <property type="entry name" value="TSP1"/>
    <property type="match status" value="1"/>
</dbReference>
<dbReference type="InterPro" id="IPR008969">
    <property type="entry name" value="CarboxyPept-like_regulatory"/>
</dbReference>
<name>A0A8J4UDR0_CLAMG</name>
<feature type="non-terminal residue" evidence="6">
    <location>
        <position position="1"/>
    </location>
</feature>
<evidence type="ECO:0000256" key="4">
    <source>
        <dbReference type="ARBA" id="ARBA00023180"/>
    </source>
</evidence>
<feature type="domain" description="Ig-like" evidence="5">
    <location>
        <begin position="257"/>
        <end position="355"/>
    </location>
</feature>
<dbReference type="InterPro" id="IPR003598">
    <property type="entry name" value="Ig_sub2"/>
</dbReference>
<dbReference type="Proteomes" id="UP000727407">
    <property type="component" value="Unassembled WGS sequence"/>
</dbReference>
<reference evidence="6" key="1">
    <citation type="submission" date="2020-07" db="EMBL/GenBank/DDBJ databases">
        <title>Clarias magur genome sequencing, assembly and annotation.</title>
        <authorList>
            <person name="Kushwaha B."/>
            <person name="Kumar R."/>
            <person name="Das P."/>
            <person name="Joshi C.G."/>
            <person name="Kumar D."/>
            <person name="Nagpure N.S."/>
            <person name="Pandey M."/>
            <person name="Agarwal S."/>
            <person name="Srivastava S."/>
            <person name="Singh M."/>
            <person name="Sahoo L."/>
            <person name="Jayasankar P."/>
            <person name="Meher P.K."/>
            <person name="Koringa P.G."/>
            <person name="Iquebal M.A."/>
            <person name="Das S.P."/>
            <person name="Bit A."/>
            <person name="Patnaik S."/>
            <person name="Patel N."/>
            <person name="Shah T.M."/>
            <person name="Hinsu A."/>
            <person name="Jena J.K."/>
        </authorList>
    </citation>
    <scope>NUCLEOTIDE SEQUENCE</scope>
    <source>
        <strain evidence="6">CIFAMagur01</strain>
        <tissue evidence="6">Testis</tissue>
    </source>
</reference>
<comment type="caution">
    <text evidence="6">The sequence shown here is derived from an EMBL/GenBank/DDBJ whole genome shotgun (WGS) entry which is preliminary data.</text>
</comment>
<dbReference type="InterPro" id="IPR036383">
    <property type="entry name" value="TSP1_rpt_sf"/>
</dbReference>
<dbReference type="PROSITE" id="PS50092">
    <property type="entry name" value="TSP1"/>
    <property type="match status" value="1"/>
</dbReference>
<keyword evidence="3" id="KW-0732">Signal</keyword>
<dbReference type="SUPFAM" id="SSF82895">
    <property type="entry name" value="TSP-1 type 1 repeat"/>
    <property type="match status" value="1"/>
</dbReference>
<dbReference type="InterPro" id="IPR036179">
    <property type="entry name" value="Ig-like_dom_sf"/>
</dbReference>
<dbReference type="Pfam" id="PF13927">
    <property type="entry name" value="Ig_3"/>
    <property type="match status" value="1"/>
</dbReference>
<keyword evidence="2" id="KW-0964">Secreted</keyword>
<dbReference type="SMART" id="SM00409">
    <property type="entry name" value="IG"/>
    <property type="match status" value="1"/>
</dbReference>
<organism evidence="6 7">
    <name type="scientific">Clarias magur</name>
    <name type="common">Asian catfish</name>
    <name type="synonym">Macropteronotus magur</name>
    <dbReference type="NCBI Taxonomy" id="1594786"/>
    <lineage>
        <taxon>Eukaryota</taxon>
        <taxon>Metazoa</taxon>
        <taxon>Chordata</taxon>
        <taxon>Craniata</taxon>
        <taxon>Vertebrata</taxon>
        <taxon>Euteleostomi</taxon>
        <taxon>Actinopterygii</taxon>
        <taxon>Neopterygii</taxon>
        <taxon>Teleostei</taxon>
        <taxon>Ostariophysi</taxon>
        <taxon>Siluriformes</taxon>
        <taxon>Clariidae</taxon>
        <taxon>Clarias</taxon>
    </lineage>
</organism>
<dbReference type="InterPro" id="IPR039675">
    <property type="entry name" value="CILP1/CILP2"/>
</dbReference>
<dbReference type="PROSITE" id="PS50835">
    <property type="entry name" value="IG_LIKE"/>
    <property type="match status" value="1"/>
</dbReference>
<dbReference type="Gene3D" id="2.20.100.10">
    <property type="entry name" value="Thrombospondin type-1 (TSP1) repeat"/>
    <property type="match status" value="1"/>
</dbReference>
<dbReference type="GO" id="GO:0005615">
    <property type="term" value="C:extracellular space"/>
    <property type="evidence" value="ECO:0007669"/>
    <property type="project" value="TreeGrafter"/>
</dbReference>
<proteinExistence type="predicted"/>
<evidence type="ECO:0000313" key="6">
    <source>
        <dbReference type="EMBL" id="KAF5904401.1"/>
    </source>
</evidence>
<keyword evidence="7" id="KW-1185">Reference proteome</keyword>
<evidence type="ECO:0000256" key="1">
    <source>
        <dbReference type="ARBA" id="ARBA00004613"/>
    </source>
</evidence>
<dbReference type="Gene3D" id="2.60.40.10">
    <property type="entry name" value="Immunoglobulins"/>
    <property type="match status" value="1"/>
</dbReference>
<dbReference type="EMBL" id="QNUK01000057">
    <property type="protein sequence ID" value="KAF5904401.1"/>
    <property type="molecule type" value="Genomic_DNA"/>
</dbReference>
<evidence type="ECO:0000259" key="5">
    <source>
        <dbReference type="PROSITE" id="PS50835"/>
    </source>
</evidence>
<feature type="non-terminal residue" evidence="6">
    <location>
        <position position="357"/>
    </location>
</feature>
<dbReference type="PANTHER" id="PTHR15031">
    <property type="entry name" value="CARTILAGE INTERMEDIATE LAYER PROTEIN CLIP"/>
    <property type="match status" value="1"/>
</dbReference>
<sequence>SGSSMKHNPAVLQTEDDSEWTTWFNVDHPGGKGDYEQLDAIRFYYRARVCDSPRALEARTTDWIPAHGTGERVHAEPTVGFWCINSEQPDGKNCSNYAVRFLCPRETPPETQGLWSQWSDWSLCPAQCGQVASQIRSRTCTTRSTQCNGVKVESRQCKGPRCSGCSLQCVMGKANTDCNACLCKDHTVLGSVRRAGSLPAPGVAILLSGTSPKLLTLSDHNGHFRVPGVCPDGNATLLIRLQGHTAQEIVMPLSAEPTTVLHVKLERAKKLYVQTQPESKARRLGQTADFCCKVTGTPEPDEYQWFHNGTLLEKSVHHYDETLVLRNLRMDQAGEYYCRASNENGAIKSKPATLSVI</sequence>
<dbReference type="PANTHER" id="PTHR15031:SF3">
    <property type="entry name" value="CARTILAGE INTERMEDIATE LAYER PROTEIN 1"/>
    <property type="match status" value="1"/>
</dbReference>
<dbReference type="AlphaFoldDB" id="A0A8J4UDR0"/>
<dbReference type="Pfam" id="PF13330">
    <property type="entry name" value="Mucin2_WxxW"/>
    <property type="match status" value="1"/>
</dbReference>
<dbReference type="SUPFAM" id="SSF48726">
    <property type="entry name" value="Immunoglobulin"/>
    <property type="match status" value="1"/>
</dbReference>
<dbReference type="Pfam" id="PF00090">
    <property type="entry name" value="TSP_1"/>
    <property type="match status" value="1"/>
</dbReference>
<dbReference type="InterPro" id="IPR007110">
    <property type="entry name" value="Ig-like_dom"/>
</dbReference>
<dbReference type="InterPro" id="IPR003599">
    <property type="entry name" value="Ig_sub"/>
</dbReference>
<gene>
    <name evidence="6" type="primary">cilp</name>
    <name evidence="6" type="ORF">DAT39_005865</name>
</gene>